<dbReference type="GO" id="GO:0008270">
    <property type="term" value="F:zinc ion binding"/>
    <property type="evidence" value="ECO:0007669"/>
    <property type="project" value="TreeGrafter"/>
</dbReference>
<evidence type="ECO:0000259" key="6">
    <source>
        <dbReference type="PROSITE" id="PS50249"/>
    </source>
</evidence>
<reference evidence="7" key="1">
    <citation type="submission" date="2016-10" db="EMBL/GenBank/DDBJ databases">
        <title>Sequence of Gallionella enrichment culture.</title>
        <authorList>
            <person name="Poehlein A."/>
            <person name="Muehling M."/>
            <person name="Daniel R."/>
        </authorList>
    </citation>
    <scope>NUCLEOTIDE SEQUENCE</scope>
</reference>
<dbReference type="PANTHER" id="PTHR34858:SF1">
    <property type="entry name" value="CYSO-CYSTEINE PEPTIDASE"/>
    <property type="match status" value="1"/>
</dbReference>
<dbReference type="SUPFAM" id="SSF102712">
    <property type="entry name" value="JAB1/MPN domain"/>
    <property type="match status" value="1"/>
</dbReference>
<dbReference type="InterPro" id="IPR051929">
    <property type="entry name" value="VirAsm_ModProt"/>
</dbReference>
<name>A0A1J5RIG2_9ZZZZ</name>
<organism evidence="7">
    <name type="scientific">mine drainage metagenome</name>
    <dbReference type="NCBI Taxonomy" id="410659"/>
    <lineage>
        <taxon>unclassified sequences</taxon>
        <taxon>metagenomes</taxon>
        <taxon>ecological metagenomes</taxon>
    </lineage>
</organism>
<evidence type="ECO:0000256" key="2">
    <source>
        <dbReference type="ARBA" id="ARBA00022723"/>
    </source>
</evidence>
<dbReference type="PROSITE" id="PS50249">
    <property type="entry name" value="MPN"/>
    <property type="match status" value="1"/>
</dbReference>
<dbReference type="PANTHER" id="PTHR34858">
    <property type="entry name" value="CYSO-CYSTEINE PEPTIDASE"/>
    <property type="match status" value="1"/>
</dbReference>
<dbReference type="GO" id="GO:0006508">
    <property type="term" value="P:proteolysis"/>
    <property type="evidence" value="ECO:0007669"/>
    <property type="project" value="UniProtKB-KW"/>
</dbReference>
<dbReference type="InterPro" id="IPR028090">
    <property type="entry name" value="JAB_dom_prok"/>
</dbReference>
<gene>
    <name evidence="7" type="ORF">GALL_302120</name>
</gene>
<dbReference type="InterPro" id="IPR037518">
    <property type="entry name" value="MPN"/>
</dbReference>
<dbReference type="AlphaFoldDB" id="A0A1J5RIG2"/>
<keyword evidence="3" id="KW-0378">Hydrolase</keyword>
<dbReference type="Gene3D" id="3.40.140.10">
    <property type="entry name" value="Cytidine Deaminase, domain 2"/>
    <property type="match status" value="1"/>
</dbReference>
<evidence type="ECO:0000256" key="1">
    <source>
        <dbReference type="ARBA" id="ARBA00022670"/>
    </source>
</evidence>
<evidence type="ECO:0000256" key="3">
    <source>
        <dbReference type="ARBA" id="ARBA00022801"/>
    </source>
</evidence>
<sequence>MAVRLPAFLHEAMRQAAEQAYPHEMCGLLVGAPLPEGGGWQLTAWRQTANLHPSPHRHFLIDPSAHLALQRHLRQEQPSLAVIGHVHSHPNGRAMPSPTDRALIGDPALVWLVLGVLDGRVVDSRAWRPSPGERQGFAPLPLLTATISQDDEKTS</sequence>
<keyword evidence="4" id="KW-0862">Zinc</keyword>
<protein>
    <recommendedName>
        <fullName evidence="6">MPN domain-containing protein</fullName>
    </recommendedName>
</protein>
<keyword evidence="1" id="KW-0645">Protease</keyword>
<evidence type="ECO:0000256" key="5">
    <source>
        <dbReference type="ARBA" id="ARBA00023049"/>
    </source>
</evidence>
<dbReference type="CDD" id="cd08070">
    <property type="entry name" value="MPN_like"/>
    <property type="match status" value="1"/>
</dbReference>
<comment type="caution">
    <text evidence="7">The sequence shown here is derived from an EMBL/GenBank/DDBJ whole genome shotgun (WGS) entry which is preliminary data.</text>
</comment>
<feature type="domain" description="MPN" evidence="6">
    <location>
        <begin position="2"/>
        <end position="143"/>
    </location>
</feature>
<proteinExistence type="predicted"/>
<evidence type="ECO:0000256" key="4">
    <source>
        <dbReference type="ARBA" id="ARBA00022833"/>
    </source>
</evidence>
<dbReference type="GO" id="GO:0008235">
    <property type="term" value="F:metalloexopeptidase activity"/>
    <property type="evidence" value="ECO:0007669"/>
    <property type="project" value="TreeGrafter"/>
</dbReference>
<accession>A0A1J5RIG2</accession>
<dbReference type="Pfam" id="PF14464">
    <property type="entry name" value="Prok-JAB"/>
    <property type="match status" value="1"/>
</dbReference>
<evidence type="ECO:0000313" key="7">
    <source>
        <dbReference type="EMBL" id="OIQ87917.1"/>
    </source>
</evidence>
<keyword evidence="2" id="KW-0479">Metal-binding</keyword>
<dbReference type="EMBL" id="MLJW01000397">
    <property type="protein sequence ID" value="OIQ87917.1"/>
    <property type="molecule type" value="Genomic_DNA"/>
</dbReference>
<keyword evidence="5" id="KW-0482">Metalloprotease</keyword>